<keyword evidence="2" id="KW-1185">Reference proteome</keyword>
<dbReference type="EMBL" id="SHOA02000018">
    <property type="protein sequence ID" value="TDH73837.1"/>
    <property type="molecule type" value="Genomic_DNA"/>
</dbReference>
<protein>
    <submittedName>
        <fullName evidence="1">Uncharacterized protein</fullName>
    </submittedName>
</protein>
<dbReference type="KEGG" id="blac:94346354"/>
<proteinExistence type="predicted"/>
<accession>A0A976IL87</accession>
<dbReference type="Proteomes" id="UP000294530">
    <property type="component" value="Unassembled WGS sequence"/>
</dbReference>
<sequence length="153" mass="17342">MIRVEMPSIRGLAFIKATSSMTITMKASKVAVGIRGAAVEMIRHWIRIFSIASCHGKFKCAVHGVMVREVNERHLDIAFRRGPIGNKVFDLIYVRGKRWIGCSLATQADSTDSSTLSRLHDEIDAKTYSWQRADYKSFVWQGTDKRHDPLETT</sequence>
<dbReference type="AlphaFoldDB" id="A0A976IL87"/>
<evidence type="ECO:0000313" key="1">
    <source>
        <dbReference type="EMBL" id="TDH73837.1"/>
    </source>
</evidence>
<dbReference type="GeneID" id="94346354"/>
<comment type="caution">
    <text evidence="1">The sequence shown here is derived from an EMBL/GenBank/DDBJ whole genome shotgun (WGS) entry which is preliminary data.</text>
</comment>
<evidence type="ECO:0000313" key="2">
    <source>
        <dbReference type="Proteomes" id="UP000294530"/>
    </source>
</evidence>
<reference evidence="1 2" key="1">
    <citation type="journal article" date="2021" name="Genome Biol.">
        <title>AFLAP: assembly-free linkage analysis pipeline using k-mers from genome sequencing data.</title>
        <authorList>
            <person name="Fletcher K."/>
            <person name="Zhang L."/>
            <person name="Gil J."/>
            <person name="Han R."/>
            <person name="Cavanaugh K."/>
            <person name="Michelmore R."/>
        </authorList>
    </citation>
    <scope>NUCLEOTIDE SEQUENCE [LARGE SCALE GENOMIC DNA]</scope>
    <source>
        <strain evidence="1 2">SF5</strain>
    </source>
</reference>
<organism evidence="1 2">
    <name type="scientific">Bremia lactucae</name>
    <name type="common">Lettuce downy mildew</name>
    <dbReference type="NCBI Taxonomy" id="4779"/>
    <lineage>
        <taxon>Eukaryota</taxon>
        <taxon>Sar</taxon>
        <taxon>Stramenopiles</taxon>
        <taxon>Oomycota</taxon>
        <taxon>Peronosporomycetes</taxon>
        <taxon>Peronosporales</taxon>
        <taxon>Peronosporaceae</taxon>
        <taxon>Bremia</taxon>
    </lineage>
</organism>
<dbReference type="RefSeq" id="XP_067823335.1">
    <property type="nucleotide sequence ID" value="XM_067960683.1"/>
</dbReference>
<name>A0A976IL87_BRELC</name>
<gene>
    <name evidence="1" type="ORF">CCR75_002586</name>
</gene>